<dbReference type="PANTHER" id="PTHR33327:SF3">
    <property type="entry name" value="RNA-DIRECTED DNA POLYMERASE"/>
    <property type="match status" value="1"/>
</dbReference>
<organism evidence="4">
    <name type="scientific">Mesocestoides corti</name>
    <name type="common">Flatworm</name>
    <dbReference type="NCBI Taxonomy" id="53468"/>
    <lineage>
        <taxon>Eukaryota</taxon>
        <taxon>Metazoa</taxon>
        <taxon>Spiralia</taxon>
        <taxon>Lophotrochozoa</taxon>
        <taxon>Platyhelminthes</taxon>
        <taxon>Cestoda</taxon>
        <taxon>Eucestoda</taxon>
        <taxon>Cyclophyllidea</taxon>
        <taxon>Mesocestoididae</taxon>
        <taxon>Mesocestoides</taxon>
    </lineage>
</organism>
<protein>
    <recommendedName>
        <fullName evidence="1">DUF7041 domain-containing protein</fullName>
    </recommendedName>
</protein>
<accession>A0A0R3UCI1</accession>
<keyword evidence="3" id="KW-1185">Reference proteome</keyword>
<dbReference type="OrthoDB" id="6251906at2759"/>
<dbReference type="Pfam" id="PF23055">
    <property type="entry name" value="DUF7041"/>
    <property type="match status" value="1"/>
</dbReference>
<gene>
    <name evidence="2" type="ORF">MCOS_LOCUS4630</name>
</gene>
<evidence type="ECO:0000313" key="2">
    <source>
        <dbReference type="EMBL" id="VDD78627.1"/>
    </source>
</evidence>
<reference evidence="2 3" key="1">
    <citation type="submission" date="2018-10" db="EMBL/GenBank/DDBJ databases">
        <authorList>
            <consortium name="Pathogen Informatics"/>
        </authorList>
    </citation>
    <scope>NUCLEOTIDE SEQUENCE [LARGE SCALE GENOMIC DNA]</scope>
</reference>
<proteinExistence type="predicted"/>
<name>A0A0R3UCI1_MESCO</name>
<evidence type="ECO:0000313" key="4">
    <source>
        <dbReference type="WBParaSite" id="MCU_013489-RA"/>
    </source>
</evidence>
<dbReference type="Proteomes" id="UP000267029">
    <property type="component" value="Unassembled WGS sequence"/>
</dbReference>
<reference evidence="4" key="2">
    <citation type="submission" date="2019-11" db="UniProtKB">
        <authorList>
            <consortium name="WormBaseParasite"/>
        </authorList>
    </citation>
    <scope>IDENTIFICATION</scope>
</reference>
<dbReference type="AlphaFoldDB" id="A0A0R3UCI1"/>
<evidence type="ECO:0000259" key="1">
    <source>
        <dbReference type="Pfam" id="PF23055"/>
    </source>
</evidence>
<dbReference type="STRING" id="53468.A0A0R3UCI1"/>
<evidence type="ECO:0000313" key="3">
    <source>
        <dbReference type="Proteomes" id="UP000267029"/>
    </source>
</evidence>
<dbReference type="PANTHER" id="PTHR33327">
    <property type="entry name" value="ENDONUCLEASE"/>
    <property type="match status" value="1"/>
</dbReference>
<dbReference type="EMBL" id="UXSR01001969">
    <property type="protein sequence ID" value="VDD78627.1"/>
    <property type="molecule type" value="Genomic_DNA"/>
</dbReference>
<sequence>MDVKRDDYQNIPKYFEHPSLWFGELEIYFHFNEITSQTTQYYHVLPELPHRVRIAVLDLIEEIPEHKPYDMLKHAVITRMNQIYEFRARRLLPNVELGRRSPSVLLAHMRRMVEGRQIGDMELRQVWTKCMPEKIRPAIESCTYDTPLTKLADVADKLFAKERLVCLIKSQMKSVICSNANDLTRTLQKISELLDRLPCDRLHRK</sequence>
<dbReference type="WBParaSite" id="MCU_013489-RA">
    <property type="protein sequence ID" value="MCU_013489-RA"/>
    <property type="gene ID" value="MCU_013489"/>
</dbReference>
<feature type="domain" description="DUF7041" evidence="1">
    <location>
        <begin position="15"/>
        <end position="92"/>
    </location>
</feature>
<dbReference type="InterPro" id="IPR055469">
    <property type="entry name" value="DUF7041"/>
</dbReference>